<comment type="subcellular location">
    <subcellularLocation>
        <location evidence="1">Cell membrane</location>
        <topology evidence="1">Multi-pass membrane protein</topology>
    </subcellularLocation>
</comment>
<keyword evidence="4 7" id="KW-0812">Transmembrane</keyword>
<keyword evidence="5 7" id="KW-1133">Transmembrane helix</keyword>
<dbReference type="PANTHER" id="PTHR43549:SF2">
    <property type="entry name" value="MULTIDRUG RESISTANCE PROTEIN NORM-RELATED"/>
    <property type="match status" value="1"/>
</dbReference>
<evidence type="ECO:0000313" key="8">
    <source>
        <dbReference type="EMBL" id="KAH7128711.1"/>
    </source>
</evidence>
<evidence type="ECO:0000256" key="3">
    <source>
        <dbReference type="ARBA" id="ARBA00022475"/>
    </source>
</evidence>
<evidence type="ECO:0000256" key="7">
    <source>
        <dbReference type="SAM" id="Phobius"/>
    </source>
</evidence>
<dbReference type="OrthoDB" id="2119662at2759"/>
<keyword evidence="9" id="KW-1185">Reference proteome</keyword>
<protein>
    <submittedName>
        <fullName evidence="8">Uncharacterized protein</fullName>
    </submittedName>
</protein>
<name>A0A9P9E2E9_9PLEO</name>
<evidence type="ECO:0000256" key="1">
    <source>
        <dbReference type="ARBA" id="ARBA00004651"/>
    </source>
</evidence>
<comment type="caution">
    <text evidence="8">The sequence shown here is derived from an EMBL/GenBank/DDBJ whole genome shotgun (WGS) entry which is preliminary data.</text>
</comment>
<organism evidence="8 9">
    <name type="scientific">Dendryphion nanum</name>
    <dbReference type="NCBI Taxonomy" id="256645"/>
    <lineage>
        <taxon>Eukaryota</taxon>
        <taxon>Fungi</taxon>
        <taxon>Dikarya</taxon>
        <taxon>Ascomycota</taxon>
        <taxon>Pezizomycotina</taxon>
        <taxon>Dothideomycetes</taxon>
        <taxon>Pleosporomycetidae</taxon>
        <taxon>Pleosporales</taxon>
        <taxon>Torulaceae</taxon>
        <taxon>Dendryphion</taxon>
    </lineage>
</organism>
<sequence length="230" mass="25480">MTLFWHRNTYIGTLTFNILSFILPALYSTLSKLWVANIDSSMVVATDTYTYIGVFAEVLNEGLPPFVPVEVRAASKTYIRFFAFSALSSALEYAVNMSTRALDRSDIPLIISSTKFAINITLDIVLISKFHVKGVTPTVNMQAGIQLAWKTRKGLSALSLLFKPGLTFFIESAVRNVLYLWLIHGIVSLGNAYATAWAIFSTIRWGLVMVPVLALEATTSAFVGHEWGEI</sequence>
<proteinExistence type="predicted"/>
<keyword evidence="2" id="KW-0813">Transport</keyword>
<dbReference type="AlphaFoldDB" id="A0A9P9E2E9"/>
<feature type="transmembrane region" description="Helical" evidence="7">
    <location>
        <begin position="9"/>
        <end position="27"/>
    </location>
</feature>
<feature type="transmembrane region" description="Helical" evidence="7">
    <location>
        <begin position="178"/>
        <end position="200"/>
    </location>
</feature>
<accession>A0A9P9E2E9</accession>
<dbReference type="GO" id="GO:0005886">
    <property type="term" value="C:plasma membrane"/>
    <property type="evidence" value="ECO:0007669"/>
    <property type="project" value="UniProtKB-SubCell"/>
</dbReference>
<dbReference type="EMBL" id="JAGMWT010000005">
    <property type="protein sequence ID" value="KAH7128711.1"/>
    <property type="molecule type" value="Genomic_DNA"/>
</dbReference>
<dbReference type="Proteomes" id="UP000700596">
    <property type="component" value="Unassembled WGS sequence"/>
</dbReference>
<dbReference type="PANTHER" id="PTHR43549">
    <property type="entry name" value="MULTIDRUG RESISTANCE PROTEIN YPNP-RELATED"/>
    <property type="match status" value="1"/>
</dbReference>
<evidence type="ECO:0000256" key="2">
    <source>
        <dbReference type="ARBA" id="ARBA00022448"/>
    </source>
</evidence>
<keyword evidence="3" id="KW-1003">Cell membrane</keyword>
<evidence type="ECO:0000256" key="4">
    <source>
        <dbReference type="ARBA" id="ARBA00022692"/>
    </source>
</evidence>
<reference evidence="8" key="1">
    <citation type="journal article" date="2021" name="Nat. Commun.">
        <title>Genetic determinants of endophytism in the Arabidopsis root mycobiome.</title>
        <authorList>
            <person name="Mesny F."/>
            <person name="Miyauchi S."/>
            <person name="Thiergart T."/>
            <person name="Pickel B."/>
            <person name="Atanasova L."/>
            <person name="Karlsson M."/>
            <person name="Huettel B."/>
            <person name="Barry K.W."/>
            <person name="Haridas S."/>
            <person name="Chen C."/>
            <person name="Bauer D."/>
            <person name="Andreopoulos W."/>
            <person name="Pangilinan J."/>
            <person name="LaButti K."/>
            <person name="Riley R."/>
            <person name="Lipzen A."/>
            <person name="Clum A."/>
            <person name="Drula E."/>
            <person name="Henrissat B."/>
            <person name="Kohler A."/>
            <person name="Grigoriev I.V."/>
            <person name="Martin F.M."/>
            <person name="Hacquard S."/>
        </authorList>
    </citation>
    <scope>NUCLEOTIDE SEQUENCE</scope>
    <source>
        <strain evidence="8">MPI-CAGE-CH-0243</strain>
    </source>
</reference>
<evidence type="ECO:0000256" key="6">
    <source>
        <dbReference type="ARBA" id="ARBA00023136"/>
    </source>
</evidence>
<dbReference type="InterPro" id="IPR052031">
    <property type="entry name" value="Membrane_Transporter-Flippase"/>
</dbReference>
<gene>
    <name evidence="8" type="ORF">B0J11DRAFT_613855</name>
</gene>
<keyword evidence="6 7" id="KW-0472">Membrane</keyword>
<evidence type="ECO:0000313" key="9">
    <source>
        <dbReference type="Proteomes" id="UP000700596"/>
    </source>
</evidence>
<evidence type="ECO:0000256" key="5">
    <source>
        <dbReference type="ARBA" id="ARBA00022989"/>
    </source>
</evidence>